<keyword evidence="4 6" id="KW-0472">Membrane</keyword>
<accession>A0A317QF10</accession>
<evidence type="ECO:0000256" key="3">
    <source>
        <dbReference type="ARBA" id="ARBA00022989"/>
    </source>
</evidence>
<dbReference type="PANTHER" id="PTHR30520">
    <property type="entry name" value="FORMATE TRANSPORTER-RELATED"/>
    <property type="match status" value="1"/>
</dbReference>
<feature type="compositionally biased region" description="Basic and acidic residues" evidence="5">
    <location>
        <begin position="288"/>
        <end position="308"/>
    </location>
</feature>
<evidence type="ECO:0000256" key="4">
    <source>
        <dbReference type="ARBA" id="ARBA00023136"/>
    </source>
</evidence>
<feature type="transmembrane region" description="Helical" evidence="6">
    <location>
        <begin position="81"/>
        <end position="99"/>
    </location>
</feature>
<evidence type="ECO:0000256" key="5">
    <source>
        <dbReference type="SAM" id="MobiDB-lite"/>
    </source>
</evidence>
<feature type="transmembrane region" description="Helical" evidence="6">
    <location>
        <begin position="168"/>
        <end position="190"/>
    </location>
</feature>
<dbReference type="Gene3D" id="1.20.1080.10">
    <property type="entry name" value="Glycerol uptake facilitator protein"/>
    <property type="match status" value="1"/>
</dbReference>
<feature type="transmembrane region" description="Helical" evidence="6">
    <location>
        <begin position="202"/>
        <end position="231"/>
    </location>
</feature>
<dbReference type="PANTHER" id="PTHR30520:SF2">
    <property type="entry name" value="INNER MEMBRANE PROTEIN YFDC"/>
    <property type="match status" value="1"/>
</dbReference>
<reference evidence="8" key="1">
    <citation type="submission" date="2018-05" db="EMBL/GenBank/DDBJ databases">
        <authorList>
            <person name="Klenk H.-P."/>
            <person name="Huntemann M."/>
            <person name="Clum A."/>
            <person name="Pillay M."/>
            <person name="Palaniappan K."/>
            <person name="Varghese N."/>
            <person name="Mikhailova N."/>
            <person name="Stamatis D."/>
            <person name="Reddy T."/>
            <person name="Daum C."/>
            <person name="Shapiro N."/>
            <person name="Ivanova N."/>
            <person name="Kyrpides N."/>
            <person name="Woyke T."/>
        </authorList>
    </citation>
    <scope>NUCLEOTIDE SEQUENCE [LARGE SCALE GENOMIC DNA]</scope>
    <source>
        <strain evidence="8">DSM 45417</strain>
    </source>
</reference>
<dbReference type="RefSeq" id="WP_110004115.1">
    <property type="nucleotide sequence ID" value="NZ_QGTX01000001.1"/>
</dbReference>
<gene>
    <name evidence="7" type="ORF">JD79_00314</name>
</gene>
<evidence type="ECO:0000313" key="8">
    <source>
        <dbReference type="Proteomes" id="UP000246661"/>
    </source>
</evidence>
<feature type="transmembrane region" description="Helical" evidence="6">
    <location>
        <begin position="54"/>
        <end position="75"/>
    </location>
</feature>
<comment type="caution">
    <text evidence="7">The sequence shown here is derived from an EMBL/GenBank/DDBJ whole genome shotgun (WGS) entry which is preliminary data.</text>
</comment>
<evidence type="ECO:0000313" key="7">
    <source>
        <dbReference type="EMBL" id="PWW21186.1"/>
    </source>
</evidence>
<dbReference type="OrthoDB" id="3374311at2"/>
<sequence length="308" mass="32713">MPPVDDGDGDGWTRPGVGSDPARDPEVAEKPVEETLTRAIDEGRRRISRKTWPLLATGVLGGIDVGTGVLALLFVEHETGSVVLAGLAFSIGFIALSLARSELFTEDFLVPVTTVIARQARFRMLLRLWAGTLAANLVGGWLFTYLVMKGFPQFADTAVKAGHHYVQLGLGVTAFSLAVLGGTVITLMTWMQHTTESAGLRLVPAVTGGFLLAGAQLNHAVVNSLLMFAALHTGRAPFGYLEWAQTAGLAAAGNIVGGVLLVTLLRVLQSPHTVQREREEPAAGVPVGDDRRHDPGARSDRPTDEPGI</sequence>
<comment type="subcellular location">
    <subcellularLocation>
        <location evidence="1">Membrane</location>
        <topology evidence="1">Multi-pass membrane protein</topology>
    </subcellularLocation>
</comment>
<feature type="region of interest" description="Disordered" evidence="5">
    <location>
        <begin position="273"/>
        <end position="308"/>
    </location>
</feature>
<evidence type="ECO:0000256" key="2">
    <source>
        <dbReference type="ARBA" id="ARBA00022692"/>
    </source>
</evidence>
<keyword evidence="2 6" id="KW-0812">Transmembrane</keyword>
<feature type="region of interest" description="Disordered" evidence="5">
    <location>
        <begin position="1"/>
        <end position="30"/>
    </location>
</feature>
<proteinExistence type="predicted"/>
<feature type="transmembrane region" description="Helical" evidence="6">
    <location>
        <begin position="243"/>
        <end position="268"/>
    </location>
</feature>
<dbReference type="AlphaFoldDB" id="A0A317QF10"/>
<keyword evidence="3 6" id="KW-1133">Transmembrane helix</keyword>
<dbReference type="EMBL" id="QGTX01000001">
    <property type="protein sequence ID" value="PWW21186.1"/>
    <property type="molecule type" value="Genomic_DNA"/>
</dbReference>
<evidence type="ECO:0000256" key="1">
    <source>
        <dbReference type="ARBA" id="ARBA00004141"/>
    </source>
</evidence>
<keyword evidence="8" id="KW-1185">Reference proteome</keyword>
<dbReference type="InterPro" id="IPR023271">
    <property type="entry name" value="Aquaporin-like"/>
</dbReference>
<dbReference type="InterPro" id="IPR000292">
    <property type="entry name" value="For/NO2_transpt"/>
</dbReference>
<dbReference type="GO" id="GO:0015499">
    <property type="term" value="F:formate transmembrane transporter activity"/>
    <property type="evidence" value="ECO:0007669"/>
    <property type="project" value="TreeGrafter"/>
</dbReference>
<name>A0A317QF10_9ACTN</name>
<evidence type="ECO:0000256" key="6">
    <source>
        <dbReference type="SAM" id="Phobius"/>
    </source>
</evidence>
<dbReference type="Proteomes" id="UP000246661">
    <property type="component" value="Unassembled WGS sequence"/>
</dbReference>
<feature type="compositionally biased region" description="Basic and acidic residues" evidence="5">
    <location>
        <begin position="21"/>
        <end position="30"/>
    </location>
</feature>
<organism evidence="7 8">
    <name type="scientific">Geodermatophilus normandii</name>
    <dbReference type="NCBI Taxonomy" id="1137989"/>
    <lineage>
        <taxon>Bacteria</taxon>
        <taxon>Bacillati</taxon>
        <taxon>Actinomycetota</taxon>
        <taxon>Actinomycetes</taxon>
        <taxon>Geodermatophilales</taxon>
        <taxon>Geodermatophilaceae</taxon>
        <taxon>Geodermatophilus</taxon>
    </lineage>
</organism>
<dbReference type="GO" id="GO:0005886">
    <property type="term" value="C:plasma membrane"/>
    <property type="evidence" value="ECO:0007669"/>
    <property type="project" value="TreeGrafter"/>
</dbReference>
<protein>
    <submittedName>
        <fullName evidence="7">Formate/nitrite transporter FocA (FNT family)</fullName>
    </submittedName>
</protein>
<feature type="transmembrane region" description="Helical" evidence="6">
    <location>
        <begin position="128"/>
        <end position="148"/>
    </location>
</feature>
<dbReference type="Pfam" id="PF01226">
    <property type="entry name" value="Form_Nir_trans"/>
    <property type="match status" value="1"/>
</dbReference>